<name>A0AA40EVP2_9PEZI</name>
<dbReference type="AlphaFoldDB" id="A0AA40EVP2"/>
<accession>A0AA40EVP2</accession>
<dbReference type="EMBL" id="JAUKUD010000004">
    <property type="protein sequence ID" value="KAK0746418.1"/>
    <property type="molecule type" value="Genomic_DNA"/>
</dbReference>
<dbReference type="PANTHER" id="PTHR47473:SF1">
    <property type="entry name" value="METHYLTRANSFERASE DOMAIN-CONTAINING PROTEIN"/>
    <property type="match status" value="1"/>
</dbReference>
<evidence type="ECO:0000313" key="2">
    <source>
        <dbReference type="EMBL" id="KAK0746418.1"/>
    </source>
</evidence>
<organism evidence="2 3">
    <name type="scientific">Schizothecium vesticola</name>
    <dbReference type="NCBI Taxonomy" id="314040"/>
    <lineage>
        <taxon>Eukaryota</taxon>
        <taxon>Fungi</taxon>
        <taxon>Dikarya</taxon>
        <taxon>Ascomycota</taxon>
        <taxon>Pezizomycotina</taxon>
        <taxon>Sordariomycetes</taxon>
        <taxon>Sordariomycetidae</taxon>
        <taxon>Sordariales</taxon>
        <taxon>Schizotheciaceae</taxon>
        <taxon>Schizothecium</taxon>
    </lineage>
</organism>
<comment type="caution">
    <text evidence="2">The sequence shown here is derived from an EMBL/GenBank/DDBJ whole genome shotgun (WGS) entry which is preliminary data.</text>
</comment>
<keyword evidence="1" id="KW-0472">Membrane</keyword>
<reference evidence="2" key="1">
    <citation type="submission" date="2023-06" db="EMBL/GenBank/DDBJ databases">
        <title>Genome-scale phylogeny and comparative genomics of the fungal order Sordariales.</title>
        <authorList>
            <consortium name="Lawrence Berkeley National Laboratory"/>
            <person name="Hensen N."/>
            <person name="Bonometti L."/>
            <person name="Westerberg I."/>
            <person name="Brannstrom I.O."/>
            <person name="Guillou S."/>
            <person name="Cros-Aarteil S."/>
            <person name="Calhoun S."/>
            <person name="Haridas S."/>
            <person name="Kuo A."/>
            <person name="Mondo S."/>
            <person name="Pangilinan J."/>
            <person name="Riley R."/>
            <person name="LaButti K."/>
            <person name="Andreopoulos B."/>
            <person name="Lipzen A."/>
            <person name="Chen C."/>
            <person name="Yanf M."/>
            <person name="Daum C."/>
            <person name="Ng V."/>
            <person name="Clum A."/>
            <person name="Steindorff A."/>
            <person name="Ohm R."/>
            <person name="Martin F."/>
            <person name="Silar P."/>
            <person name="Natvig D."/>
            <person name="Lalanne C."/>
            <person name="Gautier V."/>
            <person name="Ament-velasquez S.L."/>
            <person name="Kruys A."/>
            <person name="Hutchinson M.I."/>
            <person name="Powell A.J."/>
            <person name="Barry K."/>
            <person name="Miller A.N."/>
            <person name="Grigoriev I.V."/>
            <person name="Debuchy R."/>
            <person name="Gladieux P."/>
            <person name="Thoren M.H."/>
            <person name="Johannesson H."/>
        </authorList>
    </citation>
    <scope>NUCLEOTIDE SEQUENCE</scope>
    <source>
        <strain evidence="2">SMH3187-1</strain>
    </source>
</reference>
<keyword evidence="1" id="KW-0812">Transmembrane</keyword>
<dbReference type="PANTHER" id="PTHR47473">
    <property type="entry name" value="BTA1P"/>
    <property type="match status" value="1"/>
</dbReference>
<gene>
    <name evidence="2" type="ORF">B0T18DRAFT_151726</name>
</gene>
<evidence type="ECO:0000256" key="1">
    <source>
        <dbReference type="SAM" id="Phobius"/>
    </source>
</evidence>
<proteinExistence type="predicted"/>
<sequence length="143" mass="15211">MASPGGNMTPLDTNPKLIFAGIAGAILFATGLLQLSQKRPQSGGQSSKANPGPLWSLLLFCYSCFLKPHSPGAKGTQQDALESFYSGQAGVYDVTRRTLLKGREDMLALVAAQLRAKADKTERGSNQKRVWVDVSAAVTSLAE</sequence>
<protein>
    <submittedName>
        <fullName evidence="2">Uncharacterized protein</fullName>
    </submittedName>
</protein>
<keyword evidence="3" id="KW-1185">Reference proteome</keyword>
<dbReference type="Proteomes" id="UP001172155">
    <property type="component" value="Unassembled WGS sequence"/>
</dbReference>
<keyword evidence="1" id="KW-1133">Transmembrane helix</keyword>
<evidence type="ECO:0000313" key="3">
    <source>
        <dbReference type="Proteomes" id="UP001172155"/>
    </source>
</evidence>
<feature type="transmembrane region" description="Helical" evidence="1">
    <location>
        <begin position="17"/>
        <end position="35"/>
    </location>
</feature>